<reference evidence="2" key="1">
    <citation type="journal article" date="2022" name="Mol. Ecol. Resour.">
        <title>The genomes of chicory, endive, great burdock and yacon provide insights into Asteraceae palaeo-polyploidization history and plant inulin production.</title>
        <authorList>
            <person name="Fan W."/>
            <person name="Wang S."/>
            <person name="Wang H."/>
            <person name="Wang A."/>
            <person name="Jiang F."/>
            <person name="Liu H."/>
            <person name="Zhao H."/>
            <person name="Xu D."/>
            <person name="Zhang Y."/>
        </authorList>
    </citation>
    <scope>NUCLEOTIDE SEQUENCE [LARGE SCALE GENOMIC DNA]</scope>
    <source>
        <strain evidence="2">cv. Niubang</strain>
    </source>
</reference>
<organism evidence="1 2">
    <name type="scientific">Arctium lappa</name>
    <name type="common">Greater burdock</name>
    <name type="synonym">Lappa major</name>
    <dbReference type="NCBI Taxonomy" id="4217"/>
    <lineage>
        <taxon>Eukaryota</taxon>
        <taxon>Viridiplantae</taxon>
        <taxon>Streptophyta</taxon>
        <taxon>Embryophyta</taxon>
        <taxon>Tracheophyta</taxon>
        <taxon>Spermatophyta</taxon>
        <taxon>Magnoliopsida</taxon>
        <taxon>eudicotyledons</taxon>
        <taxon>Gunneridae</taxon>
        <taxon>Pentapetalae</taxon>
        <taxon>asterids</taxon>
        <taxon>campanulids</taxon>
        <taxon>Asterales</taxon>
        <taxon>Asteraceae</taxon>
        <taxon>Carduoideae</taxon>
        <taxon>Cardueae</taxon>
        <taxon>Arctiinae</taxon>
        <taxon>Arctium</taxon>
    </lineage>
</organism>
<proteinExistence type="predicted"/>
<evidence type="ECO:0000313" key="1">
    <source>
        <dbReference type="EMBL" id="KAI3714565.1"/>
    </source>
</evidence>
<name>A0ACB9B1P0_ARCLA</name>
<reference evidence="1 2" key="2">
    <citation type="journal article" date="2022" name="Mol. Ecol. Resour.">
        <title>The genomes of chicory, endive, great burdock and yacon provide insights into Asteraceae paleo-polyploidization history and plant inulin production.</title>
        <authorList>
            <person name="Fan W."/>
            <person name="Wang S."/>
            <person name="Wang H."/>
            <person name="Wang A."/>
            <person name="Jiang F."/>
            <person name="Liu H."/>
            <person name="Zhao H."/>
            <person name="Xu D."/>
            <person name="Zhang Y."/>
        </authorList>
    </citation>
    <scope>NUCLEOTIDE SEQUENCE [LARGE SCALE GENOMIC DNA]</scope>
    <source>
        <strain evidence="2">cv. Niubang</strain>
    </source>
</reference>
<accession>A0ACB9B1P0</accession>
<gene>
    <name evidence="1" type="ORF">L6452_21521</name>
</gene>
<comment type="caution">
    <text evidence="1">The sequence shown here is derived from an EMBL/GenBank/DDBJ whole genome shotgun (WGS) entry which is preliminary data.</text>
</comment>
<protein>
    <submittedName>
        <fullName evidence="1">Uncharacterized protein</fullName>
    </submittedName>
</protein>
<evidence type="ECO:0000313" key="2">
    <source>
        <dbReference type="Proteomes" id="UP001055879"/>
    </source>
</evidence>
<dbReference type="Proteomes" id="UP001055879">
    <property type="component" value="Linkage Group LG07"/>
</dbReference>
<keyword evidence="2" id="KW-1185">Reference proteome</keyword>
<sequence length="520" mass="58279">MEIQDISDDIDVKVKKYQRGESADLEALKDKKLKGQLANREDLYKKSANAAAKAEKWLMQTEGGRLESEGFEKTWRFSQQSIAQEVDVASRKNQFDIVLPDLGPYTIDYTSSGRYMVTAGCKGHLAIMDLHTMKPIKDFQVRETVRDVVFLHNELFFAAAQKKYTYIYNNAGTELHCLKEHGAVLKLQFLKNHFLLSSINKFGHLHYQDITTGQMVGNYRSGLGRSDVLQVNPYNSVVTSGHSGGTISMWKPTSAASLVKMLCHRGPVTAIAFHPNGHLMATAGMDKKLKIWDLRKYEALQTLPGHAKSLDFSQKGLLAASTGSFIQILANSSDSQNYDRYMIHTMVKGYQIQKSRFRPYEDVLGIGHSMGLSSILVPGSGEPNFDSWVANPFETLKQRREKEVRLLLDKLPPESIILDPTKIGTLRNPNKIQKATKEEKEAEKAAAIAAAKSGPQKKKTKGRSKPSKVAKKKQEGVEKAKRPFAEENKHEVVSKKKQKRITEANELPKALQPFVSRKSS</sequence>
<dbReference type="EMBL" id="CM042053">
    <property type="protein sequence ID" value="KAI3714565.1"/>
    <property type="molecule type" value="Genomic_DNA"/>
</dbReference>